<evidence type="ECO:0000256" key="3">
    <source>
        <dbReference type="ARBA" id="ARBA00022840"/>
    </source>
</evidence>
<proteinExistence type="predicted"/>
<dbReference type="AlphaFoldDB" id="A0AA38NW18"/>
<evidence type="ECO:0000259" key="4">
    <source>
        <dbReference type="SMART" id="SM00487"/>
    </source>
</evidence>
<dbReference type="EMBL" id="MU807312">
    <property type="protein sequence ID" value="KAJ3831664.1"/>
    <property type="molecule type" value="Genomic_DNA"/>
</dbReference>
<protein>
    <submittedName>
        <fullName evidence="5">SNF2 family N-terminal domain-containing protein</fullName>
    </submittedName>
</protein>
<dbReference type="InterPro" id="IPR038718">
    <property type="entry name" value="SNF2-like_sf"/>
</dbReference>
<sequence>MSTSASSTESPYRLSKLLRAGHIELELKSGDVTFDQNRAEDGWFLLENLLDGSVQTAFESLIISLRFLTRHRFAFATFNVDSSKPAQLVIRIYLIPYDLPGANGRLSYHARKHQDPQLLAAARRHMLNLLPCILQDQHSWDFGTEQRTLPEIYGKLPSPTAGSYSSPGSSSLISRLFNFQDTLEDFGLRSTLHHYQRESVAAMLEREEHRNANIANPLYIPLTTLDGMTFYYQPGTTEILKEQSIVSAPPGGILCEELGTGKTVMILALILATMKELSKPEDSVTDTRPVLTPLAFRHFPSGEFAATRNRFPLKSRLAATSSHPRVPSLQELSLHRLCCNPDSEVLDVTTPKTSAQTARWSCLSEMLERASLDSLRRLNHPFYYHFEDALTDLRTTDRGRRDPGPRLMYLSVATLIVVPQNLVSQWDREIHKHCKETPRLLIIRSKTVLPSAKILAMDYDVCLYTGFCDEDRKANVANARSWKICKCPELAGSRVPDCNCKPPDISPLLQIRWKRLVIDEGHISSSLSTRLTPFARLLSVQAKWIVSGTPTTHLLGLSLGERETETSTEDQMESLPLDHSQQISREITSSDQAIDNSSRNASAQIWNDSHIRFDIGKLVNMVSQFIGAKFLTDGQVIRTLLAQNPNGRTAARNCSVAEMRSSVVEV</sequence>
<dbReference type="InterPro" id="IPR050628">
    <property type="entry name" value="SNF2_RAD54_helicase_TF"/>
</dbReference>
<dbReference type="GO" id="GO:0005524">
    <property type="term" value="F:ATP binding"/>
    <property type="evidence" value="ECO:0007669"/>
    <property type="project" value="UniProtKB-KW"/>
</dbReference>
<organism evidence="5 6">
    <name type="scientific">Lentinula raphanica</name>
    <dbReference type="NCBI Taxonomy" id="153919"/>
    <lineage>
        <taxon>Eukaryota</taxon>
        <taxon>Fungi</taxon>
        <taxon>Dikarya</taxon>
        <taxon>Basidiomycota</taxon>
        <taxon>Agaricomycotina</taxon>
        <taxon>Agaricomycetes</taxon>
        <taxon>Agaricomycetidae</taxon>
        <taxon>Agaricales</taxon>
        <taxon>Marasmiineae</taxon>
        <taxon>Omphalotaceae</taxon>
        <taxon>Lentinula</taxon>
    </lineage>
</organism>
<dbReference type="Proteomes" id="UP001163846">
    <property type="component" value="Unassembled WGS sequence"/>
</dbReference>
<keyword evidence="1" id="KW-0547">Nucleotide-binding</keyword>
<dbReference type="PANTHER" id="PTHR45626">
    <property type="entry name" value="TRANSCRIPTION TERMINATION FACTOR 2-RELATED"/>
    <property type="match status" value="1"/>
</dbReference>
<dbReference type="Gene3D" id="3.40.50.10810">
    <property type="entry name" value="Tandem AAA-ATPase domain"/>
    <property type="match status" value="1"/>
</dbReference>
<reference evidence="5" key="1">
    <citation type="submission" date="2022-08" db="EMBL/GenBank/DDBJ databases">
        <authorList>
            <consortium name="DOE Joint Genome Institute"/>
            <person name="Min B."/>
            <person name="Riley R."/>
            <person name="Sierra-Patev S."/>
            <person name="Naranjo-Ortiz M."/>
            <person name="Looney B."/>
            <person name="Konkel Z."/>
            <person name="Slot J.C."/>
            <person name="Sakamoto Y."/>
            <person name="Steenwyk J.L."/>
            <person name="Rokas A."/>
            <person name="Carro J."/>
            <person name="Camarero S."/>
            <person name="Ferreira P."/>
            <person name="Molpeceres G."/>
            <person name="Ruiz-Duenas F.J."/>
            <person name="Serrano A."/>
            <person name="Henrissat B."/>
            <person name="Drula E."/>
            <person name="Hughes K.W."/>
            <person name="Mata J.L."/>
            <person name="Ishikawa N.K."/>
            <person name="Vargas-Isla R."/>
            <person name="Ushijima S."/>
            <person name="Smith C.A."/>
            <person name="Ahrendt S."/>
            <person name="Andreopoulos W."/>
            <person name="He G."/>
            <person name="Labutti K."/>
            <person name="Lipzen A."/>
            <person name="Ng V."/>
            <person name="Sandor L."/>
            <person name="Barry K."/>
            <person name="Martinez A.T."/>
            <person name="Xiao Y."/>
            <person name="Gibbons J.G."/>
            <person name="Terashima K."/>
            <person name="Hibbett D.S."/>
            <person name="Grigoriev I.V."/>
        </authorList>
    </citation>
    <scope>NUCLEOTIDE SEQUENCE</scope>
    <source>
        <strain evidence="5">TFB9207</strain>
    </source>
</reference>
<feature type="domain" description="Helicase ATP-binding" evidence="4">
    <location>
        <begin position="188"/>
        <end position="580"/>
    </location>
</feature>
<dbReference type="SUPFAM" id="SSF52540">
    <property type="entry name" value="P-loop containing nucleoside triphosphate hydrolases"/>
    <property type="match status" value="1"/>
</dbReference>
<dbReference type="PANTHER" id="PTHR45626:SF51">
    <property type="entry name" value="SNF2-RELATED DOMAIN-CONTAINING PROTEIN"/>
    <property type="match status" value="1"/>
</dbReference>
<dbReference type="GO" id="GO:0016787">
    <property type="term" value="F:hydrolase activity"/>
    <property type="evidence" value="ECO:0007669"/>
    <property type="project" value="UniProtKB-KW"/>
</dbReference>
<evidence type="ECO:0000313" key="6">
    <source>
        <dbReference type="Proteomes" id="UP001163846"/>
    </source>
</evidence>
<dbReference type="SMART" id="SM00487">
    <property type="entry name" value="DEXDc"/>
    <property type="match status" value="1"/>
</dbReference>
<dbReference type="GO" id="GO:0006281">
    <property type="term" value="P:DNA repair"/>
    <property type="evidence" value="ECO:0007669"/>
    <property type="project" value="TreeGrafter"/>
</dbReference>
<comment type="caution">
    <text evidence="5">The sequence shown here is derived from an EMBL/GenBank/DDBJ whole genome shotgun (WGS) entry which is preliminary data.</text>
</comment>
<accession>A0AA38NW18</accession>
<dbReference type="InterPro" id="IPR027417">
    <property type="entry name" value="P-loop_NTPase"/>
</dbReference>
<feature type="non-terminal residue" evidence="5">
    <location>
        <position position="666"/>
    </location>
</feature>
<dbReference type="InterPro" id="IPR014001">
    <property type="entry name" value="Helicase_ATP-bd"/>
</dbReference>
<evidence type="ECO:0000256" key="2">
    <source>
        <dbReference type="ARBA" id="ARBA00022801"/>
    </source>
</evidence>
<evidence type="ECO:0000313" key="5">
    <source>
        <dbReference type="EMBL" id="KAJ3831664.1"/>
    </source>
</evidence>
<dbReference type="Pfam" id="PF00176">
    <property type="entry name" value="SNF2-rel_dom"/>
    <property type="match status" value="1"/>
</dbReference>
<keyword evidence="2" id="KW-0378">Hydrolase</keyword>
<name>A0AA38NW18_9AGAR</name>
<keyword evidence="3" id="KW-0067">ATP-binding</keyword>
<dbReference type="GO" id="GO:0008094">
    <property type="term" value="F:ATP-dependent activity, acting on DNA"/>
    <property type="evidence" value="ECO:0007669"/>
    <property type="project" value="TreeGrafter"/>
</dbReference>
<keyword evidence="6" id="KW-1185">Reference proteome</keyword>
<evidence type="ECO:0000256" key="1">
    <source>
        <dbReference type="ARBA" id="ARBA00022741"/>
    </source>
</evidence>
<dbReference type="InterPro" id="IPR000330">
    <property type="entry name" value="SNF2_N"/>
</dbReference>
<gene>
    <name evidence="5" type="ORF">F5878DRAFT_592042</name>
</gene>
<dbReference type="GO" id="GO:0005634">
    <property type="term" value="C:nucleus"/>
    <property type="evidence" value="ECO:0007669"/>
    <property type="project" value="TreeGrafter"/>
</dbReference>